<comment type="caution">
    <text evidence="8">The sequence shown here is derived from an EMBL/GenBank/DDBJ whole genome shotgun (WGS) entry which is preliminary data.</text>
</comment>
<dbReference type="AlphaFoldDB" id="A0A0J9B7S9"/>
<dbReference type="RefSeq" id="WP_007862184.1">
    <property type="nucleotide sequence ID" value="NZ_KQ235875.1"/>
</dbReference>
<dbReference type="PATRIC" id="fig|742734.4.peg.666"/>
<evidence type="ECO:0000256" key="2">
    <source>
        <dbReference type="ARBA" id="ARBA00005695"/>
    </source>
</evidence>
<dbReference type="Proteomes" id="UP000037392">
    <property type="component" value="Unassembled WGS sequence"/>
</dbReference>
<gene>
    <name evidence="8" type="ORF">HMPREF9470_00625</name>
</gene>
<dbReference type="GO" id="GO:1904680">
    <property type="term" value="F:peptide transmembrane transporter activity"/>
    <property type="evidence" value="ECO:0007669"/>
    <property type="project" value="TreeGrafter"/>
</dbReference>
<dbReference type="PANTHER" id="PTHR30290">
    <property type="entry name" value="PERIPLASMIC BINDING COMPONENT OF ABC TRANSPORTER"/>
    <property type="match status" value="1"/>
</dbReference>
<dbReference type="PROSITE" id="PS01040">
    <property type="entry name" value="SBP_BACTERIAL_5"/>
    <property type="match status" value="1"/>
</dbReference>
<comment type="similarity">
    <text evidence="2">Belongs to the bacterial solute-binding protein 5 family.</text>
</comment>
<name>A0A0J9B7S9_9FIRM</name>
<dbReference type="InterPro" id="IPR030678">
    <property type="entry name" value="Peptide/Ni-bd"/>
</dbReference>
<proteinExistence type="inferred from homology"/>
<dbReference type="InterPro" id="IPR039424">
    <property type="entry name" value="SBP_5"/>
</dbReference>
<dbReference type="SUPFAM" id="SSF53850">
    <property type="entry name" value="Periplasmic binding protein-like II"/>
    <property type="match status" value="1"/>
</dbReference>
<feature type="region of interest" description="Disordered" evidence="5">
    <location>
        <begin position="27"/>
        <end position="55"/>
    </location>
</feature>
<feature type="signal peptide" evidence="6">
    <location>
        <begin position="1"/>
        <end position="20"/>
    </location>
</feature>
<organism evidence="8 9">
    <name type="scientific">[Clostridium] citroniae WAL-19142</name>
    <dbReference type="NCBI Taxonomy" id="742734"/>
    <lineage>
        <taxon>Bacteria</taxon>
        <taxon>Bacillati</taxon>
        <taxon>Bacillota</taxon>
        <taxon>Clostridia</taxon>
        <taxon>Lachnospirales</taxon>
        <taxon>Lachnospiraceae</taxon>
        <taxon>Enterocloster</taxon>
    </lineage>
</organism>
<feature type="chain" id="PRO_5039519396" description="Solute-binding protein family 5 domain-containing protein" evidence="6">
    <location>
        <begin position="21"/>
        <end position="549"/>
    </location>
</feature>
<accession>A0A0J9B7S9</accession>
<sequence length="549" mass="60573">MKKRTLSLFVAVSIAAGCLAGCGGGSQTTATTAGGTSETQATQGGQSGEAASDSASGKDSLVIAMASDILSMDPFKYDEGPTNQVMAHIYEAMVLQGSDMQFEPGLAESWETSEDGLVWTFHLREGVKFHDGEVMDSGDVLASINVAKDPDSPSAFSSYTSTFEKIEAPDANTIKITTKTPNPLMLFNVAQIYVLKQENVEGKTEEEISDVVIGTGRYKFVEQVKEDHLDMTANEDYWGEVPSIKNVRFRPITNEATRTATMLTGEVDFTIDISPRDIDRLENTEGISILKQQGTREIYLNLDSREDSPLFPGQKNPMADPKVRQAMYLAIDEATIIKNIMNGCAFEMNSIIPEGYVGYAPVEREGYDPEKAKQLLAEAGYPDGFEVTLDAPNDRYMNDGQIAQAVAGFLEKVGIKVNLNLMPKANFFTYIKPAENKSMLLMTGWSDASGDGLSLLHDMLQTFNRENGDGTVNRGHYSNAEVDALIKEAYTEMDDTKRGELVAKAEKIARDDYAYIPLHFEQDTYAIKDTLDYTPRMNKYVLAWEFSYK</sequence>
<evidence type="ECO:0000256" key="3">
    <source>
        <dbReference type="ARBA" id="ARBA00022448"/>
    </source>
</evidence>
<dbReference type="OrthoDB" id="9772924at2"/>
<evidence type="ECO:0000256" key="5">
    <source>
        <dbReference type="SAM" id="MobiDB-lite"/>
    </source>
</evidence>
<keyword evidence="3" id="KW-0813">Transport</keyword>
<evidence type="ECO:0000256" key="4">
    <source>
        <dbReference type="ARBA" id="ARBA00022729"/>
    </source>
</evidence>
<dbReference type="PANTHER" id="PTHR30290:SF9">
    <property type="entry name" value="OLIGOPEPTIDE-BINDING PROTEIN APPA"/>
    <property type="match status" value="1"/>
</dbReference>
<dbReference type="GO" id="GO:0043190">
    <property type="term" value="C:ATP-binding cassette (ABC) transporter complex"/>
    <property type="evidence" value="ECO:0007669"/>
    <property type="project" value="InterPro"/>
</dbReference>
<dbReference type="Gene3D" id="3.90.76.10">
    <property type="entry name" value="Dipeptide-binding Protein, Domain 1"/>
    <property type="match status" value="1"/>
</dbReference>
<evidence type="ECO:0000256" key="1">
    <source>
        <dbReference type="ARBA" id="ARBA00004193"/>
    </source>
</evidence>
<dbReference type="GeneID" id="93165519"/>
<dbReference type="GO" id="GO:0042597">
    <property type="term" value="C:periplasmic space"/>
    <property type="evidence" value="ECO:0007669"/>
    <property type="project" value="UniProtKB-ARBA"/>
</dbReference>
<reference evidence="8 9" key="1">
    <citation type="submission" date="2011-04" db="EMBL/GenBank/DDBJ databases">
        <title>The Genome Sequence of Clostridium citroniae WAL-19142.</title>
        <authorList>
            <consortium name="The Broad Institute Genome Sequencing Platform"/>
            <person name="Earl A."/>
            <person name="Ward D."/>
            <person name="Feldgarden M."/>
            <person name="Gevers D."/>
            <person name="Warren Y.A."/>
            <person name="Tyrrell K.L."/>
            <person name="Citron D.M."/>
            <person name="Goldstein E.J."/>
            <person name="Daigneault M."/>
            <person name="Allen-Vercoe E."/>
            <person name="Young S.K."/>
            <person name="Zeng Q."/>
            <person name="Gargeya S."/>
            <person name="Fitzgerald M."/>
            <person name="Haas B."/>
            <person name="Abouelleil A."/>
            <person name="Alvarado L."/>
            <person name="Arachchi H.M."/>
            <person name="Berlin A."/>
            <person name="Brown A."/>
            <person name="Chapman S.B."/>
            <person name="Chen Z."/>
            <person name="Dunbar C."/>
            <person name="Freedman E."/>
            <person name="Gearin G."/>
            <person name="Gellesch M."/>
            <person name="Goldberg J."/>
            <person name="Griggs A."/>
            <person name="Gujja S."/>
            <person name="Heilman E.R."/>
            <person name="Heiman D."/>
            <person name="Howarth C."/>
            <person name="Larson L."/>
            <person name="Lui A."/>
            <person name="MacDonald P.J."/>
            <person name="Mehta T."/>
            <person name="Montmayeur A."/>
            <person name="Murphy C."/>
            <person name="Neiman D."/>
            <person name="Pearson M."/>
            <person name="Priest M."/>
            <person name="Roberts A."/>
            <person name="Saif S."/>
            <person name="Shea T."/>
            <person name="Shenoy N."/>
            <person name="Sisk P."/>
            <person name="Stolte C."/>
            <person name="Sykes S."/>
            <person name="White J."/>
            <person name="Yandava C."/>
            <person name="Wortman J."/>
            <person name="Nusbaum C."/>
            <person name="Birren B."/>
        </authorList>
    </citation>
    <scope>NUCLEOTIDE SEQUENCE [LARGE SCALE GENOMIC DNA]</scope>
    <source>
        <strain evidence="8 9">WAL-19142</strain>
    </source>
</reference>
<dbReference type="InterPro" id="IPR000914">
    <property type="entry name" value="SBP_5_dom"/>
</dbReference>
<evidence type="ECO:0000313" key="8">
    <source>
        <dbReference type="EMBL" id="KMW09198.1"/>
    </source>
</evidence>
<protein>
    <recommendedName>
        <fullName evidence="7">Solute-binding protein family 5 domain-containing protein</fullName>
    </recommendedName>
</protein>
<dbReference type="CDD" id="cd08498">
    <property type="entry name" value="PBP2_NikA_DppA_OppA_like_2"/>
    <property type="match status" value="1"/>
</dbReference>
<dbReference type="PIRSF" id="PIRSF002741">
    <property type="entry name" value="MppA"/>
    <property type="match status" value="1"/>
</dbReference>
<dbReference type="EMBL" id="ADLK01000067">
    <property type="protein sequence ID" value="KMW09198.1"/>
    <property type="molecule type" value="Genomic_DNA"/>
</dbReference>
<keyword evidence="4 6" id="KW-0732">Signal</keyword>
<dbReference type="InterPro" id="IPR023765">
    <property type="entry name" value="SBP_5_CS"/>
</dbReference>
<comment type="subcellular location">
    <subcellularLocation>
        <location evidence="1">Cell membrane</location>
        <topology evidence="1">Lipid-anchor</topology>
    </subcellularLocation>
</comment>
<evidence type="ECO:0000256" key="6">
    <source>
        <dbReference type="SAM" id="SignalP"/>
    </source>
</evidence>
<dbReference type="PROSITE" id="PS51257">
    <property type="entry name" value="PROKAR_LIPOPROTEIN"/>
    <property type="match status" value="1"/>
</dbReference>
<feature type="domain" description="Solute-binding protein family 5" evidence="7">
    <location>
        <begin position="102"/>
        <end position="464"/>
    </location>
</feature>
<dbReference type="Gene3D" id="3.40.190.10">
    <property type="entry name" value="Periplasmic binding protein-like II"/>
    <property type="match status" value="1"/>
</dbReference>
<dbReference type="Gene3D" id="3.10.105.10">
    <property type="entry name" value="Dipeptide-binding Protein, Domain 3"/>
    <property type="match status" value="1"/>
</dbReference>
<feature type="compositionally biased region" description="Low complexity" evidence="5">
    <location>
        <begin position="27"/>
        <end position="52"/>
    </location>
</feature>
<evidence type="ECO:0000259" key="7">
    <source>
        <dbReference type="Pfam" id="PF00496"/>
    </source>
</evidence>
<evidence type="ECO:0000313" key="9">
    <source>
        <dbReference type="Proteomes" id="UP000037392"/>
    </source>
</evidence>
<dbReference type="Pfam" id="PF00496">
    <property type="entry name" value="SBP_bac_5"/>
    <property type="match status" value="1"/>
</dbReference>
<dbReference type="GO" id="GO:0015833">
    <property type="term" value="P:peptide transport"/>
    <property type="evidence" value="ECO:0007669"/>
    <property type="project" value="TreeGrafter"/>
</dbReference>